<dbReference type="EMBL" id="CP144690">
    <property type="protein sequence ID" value="WVY89528.1"/>
    <property type="molecule type" value="Genomic_DNA"/>
</dbReference>
<feature type="compositionally biased region" description="Gly residues" evidence="1">
    <location>
        <begin position="162"/>
        <end position="171"/>
    </location>
</feature>
<name>A0AAQ3MEZ6_VIGMU</name>
<dbReference type="AlphaFoldDB" id="A0AAQ3MEZ6"/>
<keyword evidence="3" id="KW-1185">Reference proteome</keyword>
<evidence type="ECO:0000313" key="2">
    <source>
        <dbReference type="EMBL" id="WVY89528.1"/>
    </source>
</evidence>
<organism evidence="2 3">
    <name type="scientific">Vigna mungo</name>
    <name type="common">Black gram</name>
    <name type="synonym">Phaseolus mungo</name>
    <dbReference type="NCBI Taxonomy" id="3915"/>
    <lineage>
        <taxon>Eukaryota</taxon>
        <taxon>Viridiplantae</taxon>
        <taxon>Streptophyta</taxon>
        <taxon>Embryophyta</taxon>
        <taxon>Tracheophyta</taxon>
        <taxon>Spermatophyta</taxon>
        <taxon>Magnoliopsida</taxon>
        <taxon>eudicotyledons</taxon>
        <taxon>Gunneridae</taxon>
        <taxon>Pentapetalae</taxon>
        <taxon>rosids</taxon>
        <taxon>fabids</taxon>
        <taxon>Fabales</taxon>
        <taxon>Fabaceae</taxon>
        <taxon>Papilionoideae</taxon>
        <taxon>50 kb inversion clade</taxon>
        <taxon>NPAAA clade</taxon>
        <taxon>indigoferoid/millettioid clade</taxon>
        <taxon>Phaseoleae</taxon>
        <taxon>Vigna</taxon>
    </lineage>
</organism>
<evidence type="ECO:0000313" key="3">
    <source>
        <dbReference type="Proteomes" id="UP001374535"/>
    </source>
</evidence>
<feature type="region of interest" description="Disordered" evidence="1">
    <location>
        <begin position="160"/>
        <end position="193"/>
    </location>
</feature>
<reference evidence="2 3" key="1">
    <citation type="journal article" date="2023" name="Life. Sci Alliance">
        <title>Evolutionary insights into 3D genome organization and epigenetic landscape of Vigna mungo.</title>
        <authorList>
            <person name="Junaid A."/>
            <person name="Singh B."/>
            <person name="Bhatia S."/>
        </authorList>
    </citation>
    <scope>NUCLEOTIDE SEQUENCE [LARGE SCALE GENOMIC DNA]</scope>
    <source>
        <strain evidence="2">Urdbean</strain>
    </source>
</reference>
<sequence>MKFSSISFFIRIRENFRGYSSFSGNPFNFADFPVPGTLLNGKNDIPTPTFLSSILTITGAIRSRDELVEDEDVREEMMEKKTVGEGFAMEVFGEEDDLAAVDGAAWCEWLVEDWWRGWWRRKVLAASMEDSRSDGSGHGGSRLTMRLMVVKIGFGDDDKVGGSSGKVGGDGIRVSEGFEGVEGATPDETPFSR</sequence>
<protein>
    <submittedName>
        <fullName evidence="2">Uncharacterized protein</fullName>
    </submittedName>
</protein>
<evidence type="ECO:0000256" key="1">
    <source>
        <dbReference type="SAM" id="MobiDB-lite"/>
    </source>
</evidence>
<proteinExistence type="predicted"/>
<accession>A0AAQ3MEZ6</accession>
<dbReference type="Proteomes" id="UP001374535">
    <property type="component" value="Chromosome 11"/>
</dbReference>
<gene>
    <name evidence="2" type="ORF">V8G54_035042</name>
</gene>